<dbReference type="PANTHER" id="PTHR30349:SF64">
    <property type="entry name" value="PROPHAGE INTEGRASE INTD-RELATED"/>
    <property type="match status" value="1"/>
</dbReference>
<comment type="caution">
    <text evidence="8">The sequence shown here is derived from an EMBL/GenBank/DDBJ whole genome shotgun (WGS) entry which is preliminary data.</text>
</comment>
<dbReference type="GO" id="GO:0015074">
    <property type="term" value="P:DNA integration"/>
    <property type="evidence" value="ECO:0007669"/>
    <property type="project" value="InterPro"/>
</dbReference>
<name>A0A423UVY3_STRGL</name>
<feature type="domain" description="Core-binding (CB)" evidence="7">
    <location>
        <begin position="82"/>
        <end position="162"/>
    </location>
</feature>
<evidence type="ECO:0000256" key="3">
    <source>
        <dbReference type="ARBA" id="ARBA00023172"/>
    </source>
</evidence>
<evidence type="ECO:0000259" key="6">
    <source>
        <dbReference type="PROSITE" id="PS51898"/>
    </source>
</evidence>
<feature type="compositionally biased region" description="Basic and acidic residues" evidence="5">
    <location>
        <begin position="1"/>
        <end position="11"/>
    </location>
</feature>
<organism evidence="8 9">
    <name type="scientific">Streptomyces globisporus</name>
    <dbReference type="NCBI Taxonomy" id="1908"/>
    <lineage>
        <taxon>Bacteria</taxon>
        <taxon>Bacillati</taxon>
        <taxon>Actinomycetota</taxon>
        <taxon>Actinomycetes</taxon>
        <taxon>Kitasatosporales</taxon>
        <taxon>Streptomycetaceae</taxon>
        <taxon>Streptomyces</taxon>
    </lineage>
</organism>
<evidence type="ECO:0000256" key="1">
    <source>
        <dbReference type="ARBA" id="ARBA00008857"/>
    </source>
</evidence>
<accession>A0A423UVY3</accession>
<evidence type="ECO:0000313" key="8">
    <source>
        <dbReference type="EMBL" id="ROV66518.1"/>
    </source>
</evidence>
<dbReference type="GO" id="GO:0003677">
    <property type="term" value="F:DNA binding"/>
    <property type="evidence" value="ECO:0007669"/>
    <property type="project" value="UniProtKB-UniRule"/>
</dbReference>
<dbReference type="InterPro" id="IPR011010">
    <property type="entry name" value="DNA_brk_join_enz"/>
</dbReference>
<dbReference type="PANTHER" id="PTHR30349">
    <property type="entry name" value="PHAGE INTEGRASE-RELATED"/>
    <property type="match status" value="1"/>
</dbReference>
<dbReference type="Proteomes" id="UP000285596">
    <property type="component" value="Unassembled WGS sequence"/>
</dbReference>
<proteinExistence type="inferred from homology"/>
<dbReference type="RefSeq" id="WP_118904760.1">
    <property type="nucleotide sequence ID" value="NZ_QWFA01000119.1"/>
</dbReference>
<evidence type="ECO:0000313" key="9">
    <source>
        <dbReference type="Proteomes" id="UP000285596"/>
    </source>
</evidence>
<dbReference type="EMBL" id="QWFA01000119">
    <property type="protein sequence ID" value="ROV66518.1"/>
    <property type="molecule type" value="Genomic_DNA"/>
</dbReference>
<evidence type="ECO:0000256" key="2">
    <source>
        <dbReference type="ARBA" id="ARBA00023125"/>
    </source>
</evidence>
<evidence type="ECO:0000256" key="5">
    <source>
        <dbReference type="SAM" id="MobiDB-lite"/>
    </source>
</evidence>
<dbReference type="InterPro" id="IPR013762">
    <property type="entry name" value="Integrase-like_cat_sf"/>
</dbReference>
<dbReference type="GO" id="GO:0006310">
    <property type="term" value="P:DNA recombination"/>
    <property type="evidence" value="ECO:0007669"/>
    <property type="project" value="UniProtKB-KW"/>
</dbReference>
<comment type="similarity">
    <text evidence="1">Belongs to the 'phage' integrase family.</text>
</comment>
<dbReference type="SUPFAM" id="SSF56349">
    <property type="entry name" value="DNA breaking-rejoining enzymes"/>
    <property type="match status" value="1"/>
</dbReference>
<evidence type="ECO:0000256" key="4">
    <source>
        <dbReference type="PROSITE-ProRule" id="PRU01248"/>
    </source>
</evidence>
<dbReference type="Pfam" id="PF22022">
    <property type="entry name" value="Phage_int_M"/>
    <property type="match status" value="1"/>
</dbReference>
<dbReference type="InterPro" id="IPR044068">
    <property type="entry name" value="CB"/>
</dbReference>
<feature type="domain" description="Tyr recombinase" evidence="6">
    <location>
        <begin position="185"/>
        <end position="392"/>
    </location>
</feature>
<dbReference type="Pfam" id="PF00589">
    <property type="entry name" value="Phage_integrase"/>
    <property type="match status" value="1"/>
</dbReference>
<evidence type="ECO:0000259" key="7">
    <source>
        <dbReference type="PROSITE" id="PS51900"/>
    </source>
</evidence>
<gene>
    <name evidence="8" type="ORF">D3105_21740</name>
</gene>
<protein>
    <submittedName>
        <fullName evidence="8">Site-specific integrase</fullName>
    </submittedName>
</protein>
<dbReference type="InterPro" id="IPR050090">
    <property type="entry name" value="Tyrosine_recombinase_XerCD"/>
</dbReference>
<dbReference type="InterPro" id="IPR010998">
    <property type="entry name" value="Integrase_recombinase_N"/>
</dbReference>
<feature type="region of interest" description="Disordered" evidence="5">
    <location>
        <begin position="1"/>
        <end position="22"/>
    </location>
</feature>
<dbReference type="PROSITE" id="PS51898">
    <property type="entry name" value="TYR_RECOMBINASE"/>
    <property type="match status" value="1"/>
</dbReference>
<dbReference type="CDD" id="cd01189">
    <property type="entry name" value="INT_ICEBs1_C_like"/>
    <property type="match status" value="1"/>
</dbReference>
<sequence>MAGHIQDRWYKTEPGPGGKLVRVKTDRHGIGLRYRARYIGPDGSEKSKSFPDKQKRKAETWLSNVEADMSRGDYIAPEAGKVTFEQYATRWMKTQMTDPATREAVEMRLRLHALPHIGKRPIGSFNPTHLRLWMRGLEDAGLSAAYRRGIFAHVSTVFTAAVEDRVIRANPCSARSVKAPRLDPRKIKPWPAERVKTVREALPEKYRAMVDPAAGCGLRQGEVFGLAVEDVDFLGGVLHVVRQVKLLRGRPVFAPPKGGKERDVPLPESIAFGLAGHLTRMPAVEVTLPWKTLDGPPVTAALIFRSPEGHALNRNKFNDRQWRPALRGAGVAEGRDNGMHALRHFYASVLLDAGESIKALSEYLGHHDPGFTLRTYTHLMPSSETRTRAAVDAVWAAPVTDDGPETARWSCSRS</sequence>
<dbReference type="PROSITE" id="PS51900">
    <property type="entry name" value="CB"/>
    <property type="match status" value="1"/>
</dbReference>
<dbReference type="InterPro" id="IPR053876">
    <property type="entry name" value="Phage_int_M"/>
</dbReference>
<keyword evidence="3" id="KW-0233">DNA recombination</keyword>
<keyword evidence="2 4" id="KW-0238">DNA-binding</keyword>
<dbReference type="InterPro" id="IPR002104">
    <property type="entry name" value="Integrase_catalytic"/>
</dbReference>
<reference evidence="8 9" key="1">
    <citation type="submission" date="2018-08" db="EMBL/GenBank/DDBJ databases">
        <title>Streptomyces globisporus 1912-4Crt, whole genome shotgun sequence.</title>
        <authorList>
            <person name="Matselyukh B."/>
        </authorList>
    </citation>
    <scope>NUCLEOTIDE SEQUENCE [LARGE SCALE GENOMIC DNA]</scope>
    <source>
        <strain evidence="8 9">1912-4Crt</strain>
    </source>
</reference>
<dbReference type="Gene3D" id="1.10.443.10">
    <property type="entry name" value="Intergrase catalytic core"/>
    <property type="match status" value="1"/>
</dbReference>
<dbReference type="Gene3D" id="1.10.150.130">
    <property type="match status" value="1"/>
</dbReference>
<dbReference type="AlphaFoldDB" id="A0A423UVY3"/>